<keyword evidence="9" id="KW-1185">Reference proteome</keyword>
<dbReference type="Proteomes" id="UP001430193">
    <property type="component" value="Unassembled WGS sequence"/>
</dbReference>
<dbReference type="InterPro" id="IPR005838">
    <property type="entry name" value="T3SS_IM_P"/>
</dbReference>
<feature type="transmembrane region" description="Helical" evidence="7">
    <location>
        <begin position="156"/>
        <end position="178"/>
    </location>
</feature>
<evidence type="ECO:0000256" key="4">
    <source>
        <dbReference type="ARBA" id="ARBA00022692"/>
    </source>
</evidence>
<evidence type="ECO:0000256" key="3">
    <source>
        <dbReference type="ARBA" id="ARBA00022475"/>
    </source>
</evidence>
<dbReference type="NCBIfam" id="NF009438">
    <property type="entry name" value="PRK12797.1"/>
    <property type="match status" value="1"/>
</dbReference>
<evidence type="ECO:0000256" key="5">
    <source>
        <dbReference type="ARBA" id="ARBA00022989"/>
    </source>
</evidence>
<organism evidence="8 9">
    <name type="scientific">Dyella mobilis</name>
    <dbReference type="NCBI Taxonomy" id="1849582"/>
    <lineage>
        <taxon>Bacteria</taxon>
        <taxon>Pseudomonadati</taxon>
        <taxon>Pseudomonadota</taxon>
        <taxon>Gammaproteobacteria</taxon>
        <taxon>Lysobacterales</taxon>
        <taxon>Rhodanobacteraceae</taxon>
        <taxon>Dyella</taxon>
    </lineage>
</organism>
<keyword evidence="3" id="KW-1003">Cell membrane</keyword>
<accession>A0ABS2KBD1</accession>
<keyword evidence="6 7" id="KW-0472">Membrane</keyword>
<dbReference type="PANTHER" id="PTHR30587:SF2">
    <property type="entry name" value="SURFACE PRESENTATION OF ANTIGENS PROTEIN SPAP"/>
    <property type="match status" value="1"/>
</dbReference>
<dbReference type="Pfam" id="PF00813">
    <property type="entry name" value="FliP"/>
    <property type="match status" value="1"/>
</dbReference>
<dbReference type="PANTHER" id="PTHR30587">
    <property type="entry name" value="FLAGELLAR BIOSYNTHETIC PROTEIN FLIP"/>
    <property type="match status" value="1"/>
</dbReference>
<gene>
    <name evidence="8" type="ORF">ISS99_03060</name>
</gene>
<evidence type="ECO:0000313" key="8">
    <source>
        <dbReference type="EMBL" id="MBM7128491.1"/>
    </source>
</evidence>
<evidence type="ECO:0000256" key="2">
    <source>
        <dbReference type="ARBA" id="ARBA00006257"/>
    </source>
</evidence>
<comment type="subcellular location">
    <subcellularLocation>
        <location evidence="1">Cell membrane</location>
        <topology evidence="1">Multi-pass membrane protein</topology>
    </subcellularLocation>
</comment>
<evidence type="ECO:0000256" key="6">
    <source>
        <dbReference type="ARBA" id="ARBA00023136"/>
    </source>
</evidence>
<feature type="transmembrane region" description="Helical" evidence="7">
    <location>
        <begin position="12"/>
        <end position="41"/>
    </location>
</feature>
<reference evidence="8" key="1">
    <citation type="submission" date="2020-10" db="EMBL/GenBank/DDBJ databases">
        <title>Phylogeny of dyella-like bacteria.</title>
        <authorList>
            <person name="Fu J."/>
        </authorList>
    </citation>
    <scope>NUCLEOTIDE SEQUENCE</scope>
    <source>
        <strain evidence="8">DHON07</strain>
    </source>
</reference>
<dbReference type="RefSeq" id="WP_204630115.1">
    <property type="nucleotide sequence ID" value="NZ_BSOC01000008.1"/>
</dbReference>
<evidence type="ECO:0000313" key="9">
    <source>
        <dbReference type="Proteomes" id="UP001430193"/>
    </source>
</evidence>
<sequence>MSYQGLDPWLYIIATFSIGMLPLGAVMMTSFTKISIVLALLRNSLGVQQAPSNLALAGIASAVTMLVMAPVMHQINAGVDLEGILTGQSRPSLAELVDAVKPPIVDFMTKQVDPQELESLAKTVAKRMPDDVEAPSGLSVLVPAFVISEVTAAFKIGMFLAIGFAVVDLITANLLMAMGMTMFPPTTVSIPLKLLVFVTTAGFSRTLHGLIDSYNV</sequence>
<evidence type="ECO:0000256" key="1">
    <source>
        <dbReference type="ARBA" id="ARBA00004651"/>
    </source>
</evidence>
<proteinExistence type="inferred from homology"/>
<dbReference type="PRINTS" id="PR01302">
    <property type="entry name" value="TYPE3IMPPROT"/>
</dbReference>
<keyword evidence="5 7" id="KW-1133">Transmembrane helix</keyword>
<dbReference type="EMBL" id="JADIKF010000034">
    <property type="protein sequence ID" value="MBM7128491.1"/>
    <property type="molecule type" value="Genomic_DNA"/>
</dbReference>
<name>A0ABS2KBD1_9GAMM</name>
<evidence type="ECO:0000256" key="7">
    <source>
        <dbReference type="SAM" id="Phobius"/>
    </source>
</evidence>
<keyword evidence="4 7" id="KW-0812">Transmembrane</keyword>
<comment type="caution">
    <text evidence="8">The sequence shown here is derived from an EMBL/GenBank/DDBJ whole genome shotgun (WGS) entry which is preliminary data.</text>
</comment>
<feature type="transmembrane region" description="Helical" evidence="7">
    <location>
        <begin position="53"/>
        <end position="72"/>
    </location>
</feature>
<comment type="similarity">
    <text evidence="2">Belongs to the FliP/MopC/SpaP family.</text>
</comment>
<protein>
    <submittedName>
        <fullName evidence="8">EscR/YscR/HrcR family type III secretion system export apparatus protein</fullName>
    </submittedName>
</protein>